<keyword evidence="7 10" id="KW-1133">Transmembrane helix</keyword>
<feature type="transmembrane region" description="Helical" evidence="10">
    <location>
        <begin position="416"/>
        <end position="436"/>
    </location>
</feature>
<dbReference type="PANTHER" id="PTHR43823">
    <property type="entry name" value="SPORULATION PROTEIN YKVU"/>
    <property type="match status" value="1"/>
</dbReference>
<evidence type="ECO:0000256" key="7">
    <source>
        <dbReference type="ARBA" id="ARBA00022989"/>
    </source>
</evidence>
<evidence type="ECO:0000256" key="5">
    <source>
        <dbReference type="ARBA" id="ARBA00022475"/>
    </source>
</evidence>
<evidence type="ECO:0000256" key="10">
    <source>
        <dbReference type="SAM" id="Phobius"/>
    </source>
</evidence>
<feature type="transmembrane region" description="Helical" evidence="10">
    <location>
        <begin position="269"/>
        <end position="289"/>
    </location>
</feature>
<feature type="transmembrane region" description="Helical" evidence="10">
    <location>
        <begin position="354"/>
        <end position="375"/>
    </location>
</feature>
<evidence type="ECO:0000256" key="8">
    <source>
        <dbReference type="ARBA" id="ARBA00023136"/>
    </source>
</evidence>
<dbReference type="InterPro" id="IPR051327">
    <property type="entry name" value="MATE_MepA_subfamily"/>
</dbReference>
<feature type="transmembrane region" description="Helical" evidence="10">
    <location>
        <begin position="55"/>
        <end position="81"/>
    </location>
</feature>
<dbReference type="InterPro" id="IPR048279">
    <property type="entry name" value="MdtK-like"/>
</dbReference>
<evidence type="ECO:0000313" key="12">
    <source>
        <dbReference type="Proteomes" id="UP000287872"/>
    </source>
</evidence>
<sequence length="468" mass="51500">MNSAKKHKKLMRKKFINYLLPSVVAMWVYSLYTMVDGIFVSWGVGPLALASVNLAMPFINFIFATSIFFATGASTLIAINLGKGENKKPNEIFTINFIAIIGVAVAIVIITLLNLESIAVFLGATDATMTYVVEYLKIITIFNGFFMTSYCLEVLTKIDGFPYLAIVGVVISALVNIVLDYLFVIKFQWGVSGAAYATGISQVMATVFYLVHFSRKKSKLKFIKCKFKFSVIKEILSIGLPDGLTEVTTGIVIYVFNQVILKKLGDNGIVTYSIISYINLLVLMTMIGITQGMQPLTSFYYGKGDRPALNTLFKMSAKTIAFISILIFIIINVFTPSIVGVFMDATANAESFNYSIRALRIFSLSFILVGYNILISGYFASIAKPKYATIISISRGLVAISISLFLMTLILGETGIWLATAISEGVTLILSLFILIKNKNLNDILEETSSVSISEGTYYSEEKTSVEV</sequence>
<proteinExistence type="inferred from homology"/>
<keyword evidence="9" id="KW-0046">Antibiotic resistance</keyword>
<keyword evidence="8 10" id="KW-0472">Membrane</keyword>
<feature type="transmembrane region" description="Helical" evidence="10">
    <location>
        <begin position="387"/>
        <end position="410"/>
    </location>
</feature>
<feature type="transmembrane region" description="Helical" evidence="10">
    <location>
        <begin position="195"/>
        <end position="214"/>
    </location>
</feature>
<dbReference type="GO" id="GO:0005886">
    <property type="term" value="C:plasma membrane"/>
    <property type="evidence" value="ECO:0007669"/>
    <property type="project" value="UniProtKB-SubCell"/>
</dbReference>
<dbReference type="GO" id="GO:0042910">
    <property type="term" value="F:xenobiotic transmembrane transporter activity"/>
    <property type="evidence" value="ECO:0007669"/>
    <property type="project" value="InterPro"/>
</dbReference>
<comment type="similarity">
    <text evidence="2">Belongs to the multi antimicrobial extrusion (MATE) (TC 2.A.66.1) family. MepA subfamily.</text>
</comment>
<dbReference type="EMBL" id="BHYK01000010">
    <property type="protein sequence ID" value="GCD10509.1"/>
    <property type="molecule type" value="Genomic_DNA"/>
</dbReference>
<evidence type="ECO:0000256" key="2">
    <source>
        <dbReference type="ARBA" id="ARBA00008417"/>
    </source>
</evidence>
<dbReference type="CDD" id="cd13143">
    <property type="entry name" value="MATE_MepA_like"/>
    <property type="match status" value="1"/>
</dbReference>
<keyword evidence="6 10" id="KW-0812">Transmembrane</keyword>
<feature type="transmembrane region" description="Helical" evidence="10">
    <location>
        <begin position="135"/>
        <end position="156"/>
    </location>
</feature>
<evidence type="ECO:0000256" key="9">
    <source>
        <dbReference type="ARBA" id="ARBA00023251"/>
    </source>
</evidence>
<protein>
    <recommendedName>
        <fullName evidence="3">Multidrug export protein MepA</fullName>
    </recommendedName>
</protein>
<evidence type="ECO:0000313" key="11">
    <source>
        <dbReference type="EMBL" id="GCD10509.1"/>
    </source>
</evidence>
<keyword evidence="5" id="KW-1003">Cell membrane</keyword>
<evidence type="ECO:0000256" key="3">
    <source>
        <dbReference type="ARBA" id="ARBA00022106"/>
    </source>
</evidence>
<organism evidence="11 12">
    <name type="scientific">Clostridium tagluense</name>
    <dbReference type="NCBI Taxonomy" id="360422"/>
    <lineage>
        <taxon>Bacteria</taxon>
        <taxon>Bacillati</taxon>
        <taxon>Bacillota</taxon>
        <taxon>Clostridia</taxon>
        <taxon>Eubacteriales</taxon>
        <taxon>Clostridiaceae</taxon>
        <taxon>Clostridium</taxon>
    </lineage>
</organism>
<feature type="transmembrane region" description="Helical" evidence="10">
    <location>
        <begin position="15"/>
        <end position="35"/>
    </location>
</feature>
<comment type="caution">
    <text evidence="11">The sequence shown here is derived from an EMBL/GenBank/DDBJ whole genome shotgun (WGS) entry which is preliminary data.</text>
</comment>
<accession>A0A401ULV1</accession>
<name>A0A401ULV1_9CLOT</name>
<comment type="subcellular location">
    <subcellularLocation>
        <location evidence="1">Cell membrane</location>
        <topology evidence="1">Multi-pass membrane protein</topology>
    </subcellularLocation>
</comment>
<feature type="transmembrane region" description="Helical" evidence="10">
    <location>
        <begin position="163"/>
        <end position="183"/>
    </location>
</feature>
<keyword evidence="12" id="KW-1185">Reference proteome</keyword>
<feature type="transmembrane region" description="Helical" evidence="10">
    <location>
        <begin position="93"/>
        <end position="115"/>
    </location>
</feature>
<dbReference type="InterPro" id="IPR045070">
    <property type="entry name" value="MATE_MepA-like"/>
</dbReference>
<evidence type="ECO:0000256" key="6">
    <source>
        <dbReference type="ARBA" id="ARBA00022692"/>
    </source>
</evidence>
<dbReference type="AlphaFoldDB" id="A0A401ULV1"/>
<gene>
    <name evidence="11" type="ORF">Ctaglu_21320</name>
</gene>
<feature type="transmembrane region" description="Helical" evidence="10">
    <location>
        <begin position="320"/>
        <end position="342"/>
    </location>
</feature>
<feature type="transmembrane region" description="Helical" evidence="10">
    <location>
        <begin position="235"/>
        <end position="257"/>
    </location>
</feature>
<evidence type="ECO:0000256" key="4">
    <source>
        <dbReference type="ARBA" id="ARBA00022448"/>
    </source>
</evidence>
<dbReference type="Proteomes" id="UP000287872">
    <property type="component" value="Unassembled WGS sequence"/>
</dbReference>
<evidence type="ECO:0000256" key="1">
    <source>
        <dbReference type="ARBA" id="ARBA00004651"/>
    </source>
</evidence>
<dbReference type="RefSeq" id="WP_233439751.1">
    <property type="nucleotide sequence ID" value="NZ_BHYK01000010.1"/>
</dbReference>
<dbReference type="GO" id="GO:0015297">
    <property type="term" value="F:antiporter activity"/>
    <property type="evidence" value="ECO:0007669"/>
    <property type="project" value="InterPro"/>
</dbReference>
<dbReference type="InterPro" id="IPR002528">
    <property type="entry name" value="MATE_fam"/>
</dbReference>
<dbReference type="Pfam" id="PF01554">
    <property type="entry name" value="MatE"/>
    <property type="match status" value="2"/>
</dbReference>
<reference evidence="11 12" key="1">
    <citation type="submission" date="2018-11" db="EMBL/GenBank/DDBJ databases">
        <title>Genome sequencing and assembly of Clostridium tagluense strain A121.</title>
        <authorList>
            <person name="Murakami T."/>
            <person name="Segawa T."/>
            <person name="Shcherbakova V.A."/>
            <person name="Mori H."/>
            <person name="Yoshimura Y."/>
        </authorList>
    </citation>
    <scope>NUCLEOTIDE SEQUENCE [LARGE SCALE GENOMIC DNA]</scope>
    <source>
        <strain evidence="11 12">A121</strain>
    </source>
</reference>
<dbReference type="PIRSF" id="PIRSF006603">
    <property type="entry name" value="DinF"/>
    <property type="match status" value="1"/>
</dbReference>
<dbReference type="PANTHER" id="PTHR43823:SF3">
    <property type="entry name" value="MULTIDRUG EXPORT PROTEIN MEPA"/>
    <property type="match status" value="1"/>
</dbReference>
<dbReference type="GO" id="GO:0046677">
    <property type="term" value="P:response to antibiotic"/>
    <property type="evidence" value="ECO:0007669"/>
    <property type="project" value="UniProtKB-KW"/>
</dbReference>
<keyword evidence="4" id="KW-0813">Transport</keyword>